<keyword evidence="3" id="KW-0238">DNA-binding</keyword>
<dbReference type="PANTHER" id="PTHR30118:SF15">
    <property type="entry name" value="TRANSCRIPTIONAL REGULATORY PROTEIN"/>
    <property type="match status" value="1"/>
</dbReference>
<evidence type="ECO:0000259" key="6">
    <source>
        <dbReference type="PROSITE" id="PS50931"/>
    </source>
</evidence>
<name>A0ABX7BFE7_9PROT</name>
<dbReference type="InterPro" id="IPR000847">
    <property type="entry name" value="LysR_HTH_N"/>
</dbReference>
<organism evidence="7 8">
    <name type="scientific">Skermanella cutis</name>
    <dbReference type="NCBI Taxonomy" id="2775420"/>
    <lineage>
        <taxon>Bacteria</taxon>
        <taxon>Pseudomonadati</taxon>
        <taxon>Pseudomonadota</taxon>
        <taxon>Alphaproteobacteria</taxon>
        <taxon>Rhodospirillales</taxon>
        <taxon>Azospirillaceae</taxon>
        <taxon>Skermanella</taxon>
    </lineage>
</organism>
<dbReference type="InterPro" id="IPR036388">
    <property type="entry name" value="WH-like_DNA-bd_sf"/>
</dbReference>
<dbReference type="SUPFAM" id="SSF46785">
    <property type="entry name" value="Winged helix' DNA-binding domain"/>
    <property type="match status" value="1"/>
</dbReference>
<evidence type="ECO:0000313" key="8">
    <source>
        <dbReference type="Proteomes" id="UP000595197"/>
    </source>
</evidence>
<accession>A0ABX7BFE7</accession>
<comment type="similarity">
    <text evidence="1">Belongs to the LysR transcriptional regulatory family.</text>
</comment>
<dbReference type="InterPro" id="IPR050389">
    <property type="entry name" value="LysR-type_TF"/>
</dbReference>
<reference evidence="7" key="1">
    <citation type="submission" date="2021-02" db="EMBL/GenBank/DDBJ databases">
        <title>Skermanella TT6 skin isolate.</title>
        <authorList>
            <person name="Lee K."/>
            <person name="Ganzorig M."/>
        </authorList>
    </citation>
    <scope>NUCLEOTIDE SEQUENCE</scope>
    <source>
        <strain evidence="7">TT6</strain>
    </source>
</reference>
<evidence type="ECO:0000313" key="7">
    <source>
        <dbReference type="EMBL" id="QQP93119.1"/>
    </source>
</evidence>
<keyword evidence="2" id="KW-0805">Transcription regulation</keyword>
<keyword evidence="4" id="KW-0804">Transcription</keyword>
<dbReference type="PRINTS" id="PR00039">
    <property type="entry name" value="HTHLYSR"/>
</dbReference>
<feature type="domain" description="HTH lysR-type" evidence="6">
    <location>
        <begin position="40"/>
        <end position="97"/>
    </location>
</feature>
<protein>
    <submittedName>
        <fullName evidence="7">LysR family transcriptional regulator</fullName>
    </submittedName>
</protein>
<dbReference type="Pfam" id="PF00126">
    <property type="entry name" value="HTH_1"/>
    <property type="match status" value="1"/>
</dbReference>
<evidence type="ECO:0000256" key="4">
    <source>
        <dbReference type="ARBA" id="ARBA00023163"/>
    </source>
</evidence>
<dbReference type="Gene3D" id="1.10.10.10">
    <property type="entry name" value="Winged helix-like DNA-binding domain superfamily/Winged helix DNA-binding domain"/>
    <property type="match status" value="1"/>
</dbReference>
<dbReference type="SUPFAM" id="SSF53850">
    <property type="entry name" value="Periplasmic binding protein-like II"/>
    <property type="match status" value="1"/>
</dbReference>
<dbReference type="InterPro" id="IPR036390">
    <property type="entry name" value="WH_DNA-bd_sf"/>
</dbReference>
<proteinExistence type="inferred from homology"/>
<dbReference type="Gene3D" id="3.40.190.10">
    <property type="entry name" value="Periplasmic binding protein-like II"/>
    <property type="match status" value="2"/>
</dbReference>
<dbReference type="EMBL" id="CP067421">
    <property type="protein sequence ID" value="QQP93119.1"/>
    <property type="molecule type" value="Genomic_DNA"/>
</dbReference>
<evidence type="ECO:0000256" key="1">
    <source>
        <dbReference type="ARBA" id="ARBA00009437"/>
    </source>
</evidence>
<evidence type="ECO:0000256" key="2">
    <source>
        <dbReference type="ARBA" id="ARBA00023015"/>
    </source>
</evidence>
<dbReference type="Pfam" id="PF03466">
    <property type="entry name" value="LysR_substrate"/>
    <property type="match status" value="1"/>
</dbReference>
<sequence>MQTGFGSSVERPRLLSVGSPPRQDSGRHPSPHRRVNLAGVDLNLLVALEALLAERNVTHAADRVGLSQPAMSRALGRLRGLFDDELLVRSSSGLVPTARSEQLAAELPEALNMLRTLLASRETAPGSWEATVNIDLPDHQALDLLPRLLPRLREAAPGVTVVTAPLGTRTLRALESGGVDLAVGQLRTTPFGFYRRTILTDRFVCLLRAGHPALQGGTAEAQSLSGLRHVAIAPPALEEPGLVYDAVAMLEVPDPSPVVVQNTMAAAMLVAETDMVLTIPRRTATRIARMLPLAITAPPAPLPAYELSLVWHERLHRDPNCAWLRGELAASLAPAAGPSAGKAGAHPLAGAA</sequence>
<dbReference type="InterPro" id="IPR005119">
    <property type="entry name" value="LysR_subst-bd"/>
</dbReference>
<dbReference type="PANTHER" id="PTHR30118">
    <property type="entry name" value="HTH-TYPE TRANSCRIPTIONAL REGULATOR LEUO-RELATED"/>
    <property type="match status" value="1"/>
</dbReference>
<keyword evidence="8" id="KW-1185">Reference proteome</keyword>
<keyword evidence="7" id="KW-0614">Plasmid</keyword>
<gene>
    <name evidence="7" type="ORF">IGS68_28600</name>
</gene>
<geneLocation type="plasmid" evidence="7 8">
    <name>pTT6-1</name>
</geneLocation>
<dbReference type="Proteomes" id="UP000595197">
    <property type="component" value="Plasmid pTT6-1"/>
</dbReference>
<evidence type="ECO:0000256" key="5">
    <source>
        <dbReference type="SAM" id="MobiDB-lite"/>
    </source>
</evidence>
<dbReference type="PROSITE" id="PS50931">
    <property type="entry name" value="HTH_LYSR"/>
    <property type="match status" value="1"/>
</dbReference>
<feature type="region of interest" description="Disordered" evidence="5">
    <location>
        <begin position="1"/>
        <end position="34"/>
    </location>
</feature>
<evidence type="ECO:0000256" key="3">
    <source>
        <dbReference type="ARBA" id="ARBA00023125"/>
    </source>
</evidence>